<keyword evidence="2" id="KW-0472">Membrane</keyword>
<organism evidence="3">
    <name type="scientific">Amphora coffeiformis</name>
    <dbReference type="NCBI Taxonomy" id="265554"/>
    <lineage>
        <taxon>Eukaryota</taxon>
        <taxon>Sar</taxon>
        <taxon>Stramenopiles</taxon>
        <taxon>Ochrophyta</taxon>
        <taxon>Bacillariophyta</taxon>
        <taxon>Bacillariophyceae</taxon>
        <taxon>Bacillariophycidae</taxon>
        <taxon>Thalassiophysales</taxon>
        <taxon>Catenulaceae</taxon>
        <taxon>Amphora</taxon>
    </lineage>
</organism>
<proteinExistence type="predicted"/>
<evidence type="ECO:0000256" key="1">
    <source>
        <dbReference type="SAM" id="MobiDB-lite"/>
    </source>
</evidence>
<keyword evidence="2" id="KW-0812">Transmembrane</keyword>
<evidence type="ECO:0000313" key="3">
    <source>
        <dbReference type="EMBL" id="CAE0416813.1"/>
    </source>
</evidence>
<feature type="transmembrane region" description="Helical" evidence="2">
    <location>
        <begin position="189"/>
        <end position="206"/>
    </location>
</feature>
<sequence>MQSNDAFEKEGASRGLRRTDLSAADSPSLEGLAEAEAVPIVPIADAIAVQVDMVETLQVVAPSNLPDGYHLDVVDVDGRSLRVQVPMGGVTSGESFHGIILRNIEHDGNHPTLTRREQSSRDDHVPIGNWRNGLFDCCMLGLFHPVICLGLWAPPVALGQVMTRLNLNGCAEYQSERDSFCCSAFRTMLALYIVTSLTTGFVGQILESFFFDFDEEEETESEPGWVVAIIFSRLGWAFFYYVFVMIVAIRTRAYARKRYKIKTQYGCGECEDVCCVLVCYPCVVCQLSTHTVDYENQQARCCTDTGLKSDCPMPV</sequence>
<gene>
    <name evidence="3" type="ORF">ACOF00016_LOCUS13820</name>
</gene>
<accession>A0A7S3L9Y2</accession>
<dbReference type="AlphaFoldDB" id="A0A7S3L9Y2"/>
<dbReference type="NCBIfam" id="TIGR01571">
    <property type="entry name" value="A_thal_Cys_rich"/>
    <property type="match status" value="1"/>
</dbReference>
<feature type="compositionally biased region" description="Basic and acidic residues" evidence="1">
    <location>
        <begin position="1"/>
        <end position="20"/>
    </location>
</feature>
<dbReference type="EMBL" id="HBIM01017981">
    <property type="protein sequence ID" value="CAE0416813.1"/>
    <property type="molecule type" value="Transcribed_RNA"/>
</dbReference>
<keyword evidence="2" id="KW-1133">Transmembrane helix</keyword>
<reference evidence="3" key="1">
    <citation type="submission" date="2021-01" db="EMBL/GenBank/DDBJ databases">
        <authorList>
            <person name="Corre E."/>
            <person name="Pelletier E."/>
            <person name="Niang G."/>
            <person name="Scheremetjew M."/>
            <person name="Finn R."/>
            <person name="Kale V."/>
            <person name="Holt S."/>
            <person name="Cochrane G."/>
            <person name="Meng A."/>
            <person name="Brown T."/>
            <person name="Cohen L."/>
        </authorList>
    </citation>
    <scope>NUCLEOTIDE SEQUENCE</scope>
    <source>
        <strain evidence="3">CCMP127</strain>
    </source>
</reference>
<evidence type="ECO:0000256" key="2">
    <source>
        <dbReference type="SAM" id="Phobius"/>
    </source>
</evidence>
<name>A0A7S3L9Y2_9STRA</name>
<dbReference type="InterPro" id="IPR006461">
    <property type="entry name" value="PLAC_motif_containing"/>
</dbReference>
<feature type="transmembrane region" description="Helical" evidence="2">
    <location>
        <begin position="226"/>
        <end position="249"/>
    </location>
</feature>
<protein>
    <recommendedName>
        <fullName evidence="4">PLAC8 family protein</fullName>
    </recommendedName>
</protein>
<evidence type="ECO:0008006" key="4">
    <source>
        <dbReference type="Google" id="ProtNLM"/>
    </source>
</evidence>
<dbReference type="Pfam" id="PF04749">
    <property type="entry name" value="PLAC8"/>
    <property type="match status" value="1"/>
</dbReference>
<feature type="region of interest" description="Disordered" evidence="1">
    <location>
        <begin position="1"/>
        <end position="23"/>
    </location>
</feature>